<dbReference type="InterPro" id="IPR033121">
    <property type="entry name" value="PEPTIDASE_A1"/>
</dbReference>
<dbReference type="GO" id="GO:0004190">
    <property type="term" value="F:aspartic-type endopeptidase activity"/>
    <property type="evidence" value="ECO:0007669"/>
    <property type="project" value="UniProtKB-KW"/>
</dbReference>
<keyword evidence="5" id="KW-1185">Reference proteome</keyword>
<proteinExistence type="predicted"/>
<organism evidence="4 5">
    <name type="scientific">Rhizopogon vesiculosus</name>
    <dbReference type="NCBI Taxonomy" id="180088"/>
    <lineage>
        <taxon>Eukaryota</taxon>
        <taxon>Fungi</taxon>
        <taxon>Dikarya</taxon>
        <taxon>Basidiomycota</taxon>
        <taxon>Agaricomycotina</taxon>
        <taxon>Agaricomycetes</taxon>
        <taxon>Agaricomycetidae</taxon>
        <taxon>Boletales</taxon>
        <taxon>Suillineae</taxon>
        <taxon>Rhizopogonaceae</taxon>
        <taxon>Rhizopogon</taxon>
    </lineage>
</organism>
<comment type="caution">
    <text evidence="4">The sequence shown here is derived from an EMBL/GenBank/DDBJ whole genome shotgun (WGS) entry which is preliminary data.</text>
</comment>
<keyword evidence="1" id="KW-0064">Aspartyl protease</keyword>
<dbReference type="AlphaFoldDB" id="A0A1J8QY48"/>
<dbReference type="GO" id="GO:0006508">
    <property type="term" value="P:proteolysis"/>
    <property type="evidence" value="ECO:0007669"/>
    <property type="project" value="InterPro"/>
</dbReference>
<keyword evidence="1" id="KW-0378">Hydrolase</keyword>
<dbReference type="Gene3D" id="2.40.70.10">
    <property type="entry name" value="Acid Proteases"/>
    <property type="match status" value="1"/>
</dbReference>
<dbReference type="Proteomes" id="UP000183567">
    <property type="component" value="Unassembled WGS sequence"/>
</dbReference>
<evidence type="ECO:0000256" key="2">
    <source>
        <dbReference type="SAM" id="SignalP"/>
    </source>
</evidence>
<evidence type="ECO:0000313" key="4">
    <source>
        <dbReference type="EMBL" id="OJA14410.1"/>
    </source>
</evidence>
<keyword evidence="2" id="KW-0732">Signal</keyword>
<evidence type="ECO:0000256" key="1">
    <source>
        <dbReference type="ARBA" id="ARBA00022750"/>
    </source>
</evidence>
<gene>
    <name evidence="4" type="ORF">AZE42_07674</name>
</gene>
<evidence type="ECO:0000259" key="3">
    <source>
        <dbReference type="PROSITE" id="PS51767"/>
    </source>
</evidence>
<dbReference type="InterPro" id="IPR001969">
    <property type="entry name" value="Aspartic_peptidase_AS"/>
</dbReference>
<dbReference type="EMBL" id="LVVM01003675">
    <property type="protein sequence ID" value="OJA14410.1"/>
    <property type="molecule type" value="Genomic_DNA"/>
</dbReference>
<dbReference type="PROSITE" id="PS51767">
    <property type="entry name" value="PEPTIDASE_A1"/>
    <property type="match status" value="1"/>
</dbReference>
<dbReference type="OrthoDB" id="3015819at2759"/>
<dbReference type="InterPro" id="IPR021109">
    <property type="entry name" value="Peptidase_aspartic_dom_sf"/>
</dbReference>
<evidence type="ECO:0000313" key="5">
    <source>
        <dbReference type="Proteomes" id="UP000183567"/>
    </source>
</evidence>
<dbReference type="Pfam" id="PF00026">
    <property type="entry name" value="Asp"/>
    <property type="match status" value="1"/>
</dbReference>
<feature type="domain" description="Peptidase A1" evidence="3">
    <location>
        <begin position="81"/>
        <end position="149"/>
    </location>
</feature>
<name>A0A1J8QY48_9AGAM</name>
<feature type="chain" id="PRO_5013221751" description="Peptidase A1 domain-containing protein" evidence="2">
    <location>
        <begin position="17"/>
        <end position="149"/>
    </location>
</feature>
<dbReference type="PROSITE" id="PS00141">
    <property type="entry name" value="ASP_PROTEASE"/>
    <property type="match status" value="1"/>
</dbReference>
<reference evidence="4 5" key="1">
    <citation type="submission" date="2016-03" db="EMBL/GenBank/DDBJ databases">
        <title>Comparative genomics of the ectomycorrhizal sister species Rhizopogon vinicolor and Rhizopogon vesiculosus (Basidiomycota: Boletales) reveals a divergence of the mating type B locus.</title>
        <authorList>
            <person name="Mujic A.B."/>
            <person name="Kuo A."/>
            <person name="Tritt A."/>
            <person name="Lipzen A."/>
            <person name="Chen C."/>
            <person name="Johnson J."/>
            <person name="Sharma A."/>
            <person name="Barry K."/>
            <person name="Grigoriev I.V."/>
            <person name="Spatafora J.W."/>
        </authorList>
    </citation>
    <scope>NUCLEOTIDE SEQUENCE [LARGE SCALE GENOMIC DNA]</scope>
    <source>
        <strain evidence="4 5">AM-OR11-056</strain>
    </source>
</reference>
<protein>
    <recommendedName>
        <fullName evidence="3">Peptidase A1 domain-containing protein</fullName>
    </recommendedName>
</protein>
<accession>A0A1J8QY48</accession>
<keyword evidence="1" id="KW-0645">Protease</keyword>
<sequence>MLFCTSLSSLLLPVLAFLSLSARASPHSRTIPTTAVLKLAVKINSNGIKNIVAADRARIQDSIQDGGNPSISAADTSPRLYTTEIGVGTPPTYYKLLVDTGSSNTWIGANQSYVKTTTSKDTGSQFVSIRDFHLYFTIATASRGLRMVA</sequence>
<feature type="signal peptide" evidence="2">
    <location>
        <begin position="1"/>
        <end position="16"/>
    </location>
</feature>
<dbReference type="SUPFAM" id="SSF50630">
    <property type="entry name" value="Acid proteases"/>
    <property type="match status" value="1"/>
</dbReference>